<evidence type="ECO:0000313" key="9">
    <source>
        <dbReference type="Proteomes" id="UP001218412"/>
    </source>
</evidence>
<comment type="subcellular location">
    <subcellularLocation>
        <location evidence="5">Cytoplasm</location>
    </subcellularLocation>
</comment>
<evidence type="ECO:0000313" key="8">
    <source>
        <dbReference type="EMBL" id="WCR10760.1"/>
    </source>
</evidence>
<gene>
    <name evidence="5 8" type="primary">hslU</name>
    <name evidence="8" type="ORF">JHW45_17290</name>
</gene>
<dbReference type="GO" id="GO:0008233">
    <property type="term" value="F:peptidase activity"/>
    <property type="evidence" value="ECO:0007669"/>
    <property type="project" value="UniProtKB-KW"/>
</dbReference>
<evidence type="ECO:0000256" key="4">
    <source>
        <dbReference type="ARBA" id="ARBA00023186"/>
    </source>
</evidence>
<accession>A0ABY7SUP8</accession>
<dbReference type="NCBIfam" id="NF003544">
    <property type="entry name" value="PRK05201.1"/>
    <property type="match status" value="1"/>
</dbReference>
<dbReference type="Pfam" id="PF00004">
    <property type="entry name" value="AAA"/>
    <property type="match status" value="1"/>
</dbReference>
<dbReference type="SUPFAM" id="SSF52540">
    <property type="entry name" value="P-loop containing nucleoside triphosphate hydrolases"/>
    <property type="match status" value="1"/>
</dbReference>
<reference evidence="8 9" key="1">
    <citation type="submission" date="2021-01" db="EMBL/GenBank/DDBJ databases">
        <title>Biogeographic distribution of Paracoccus.</title>
        <authorList>
            <person name="Hollensteiner J."/>
            <person name="Leineberger J."/>
            <person name="Brinkhoff T."/>
            <person name="Daniel R."/>
        </authorList>
    </citation>
    <scope>NUCLEOTIDE SEQUENCE [LARGE SCALE GENOMIC DNA]</scope>
    <source>
        <strain evidence="8 9">LMG25392</strain>
    </source>
</reference>
<dbReference type="InterPro" id="IPR004491">
    <property type="entry name" value="HslU"/>
</dbReference>
<dbReference type="CDD" id="cd19498">
    <property type="entry name" value="RecA-like_HslU"/>
    <property type="match status" value="1"/>
</dbReference>
<organism evidence="8 9">
    <name type="scientific">Paracoccus stylophorae</name>
    <dbReference type="NCBI Taxonomy" id="659350"/>
    <lineage>
        <taxon>Bacteria</taxon>
        <taxon>Pseudomonadati</taxon>
        <taxon>Pseudomonadota</taxon>
        <taxon>Alphaproteobacteria</taxon>
        <taxon>Rhodobacterales</taxon>
        <taxon>Paracoccaceae</taxon>
        <taxon>Paracoccus</taxon>
    </lineage>
</organism>
<dbReference type="SMART" id="SM00382">
    <property type="entry name" value="AAA"/>
    <property type="match status" value="1"/>
</dbReference>
<dbReference type="InterPro" id="IPR019489">
    <property type="entry name" value="Clp_ATPase_C"/>
</dbReference>
<dbReference type="InterPro" id="IPR003593">
    <property type="entry name" value="AAA+_ATPase"/>
</dbReference>
<evidence type="ECO:0000256" key="1">
    <source>
        <dbReference type="ARBA" id="ARBA00009771"/>
    </source>
</evidence>
<dbReference type="HAMAP" id="MF_00249">
    <property type="entry name" value="HslU"/>
    <property type="match status" value="1"/>
</dbReference>
<feature type="domain" description="AAA+ ATPase" evidence="6">
    <location>
        <begin position="49"/>
        <end position="324"/>
    </location>
</feature>
<dbReference type="InterPro" id="IPR050052">
    <property type="entry name" value="ATP-dep_Clp_protease_ClpX"/>
</dbReference>
<proteinExistence type="inferred from homology"/>
<keyword evidence="4 5" id="KW-0143">Chaperone</keyword>
<sequence>MTDLTPREIVSELDRFIIGQKEAKRAVSVALRNRWRRKQLGDDLRDEVYPKNILMIGPTGVGKTEISRRLARLANAPFIKVEATKFTEVGYVGRDVEQIIRDLADTAIVDTRERMREAVKARAHDSAQERVVEALAGEGAREGTRQMFRDKLKRGELDDTVIELELQDHSNPLGGLEIPGQPGASLGGMMDLSGLMKAFGGRRVRRKVTVAESYDLLIAEEADKLLDDEVVKAAALESVQESGIVFIDEIDKVSARSDARGGDVSREGVQRDLLPLIEGTTVSTKYGPVKTDHILFIASGAFHVAKPSDLLPELQGRLPIRVELRALTEEDFIRILTETDNALTRQYSALMATEGVTVSFTEDGIAALARIAAEVNGAVENIGARRLYTVIERVFEELSFAAPDKSGESVSVDADYVEKNLGDLARSADLSRYVL</sequence>
<dbReference type="InterPro" id="IPR003959">
    <property type="entry name" value="ATPase_AAA_core"/>
</dbReference>
<comment type="similarity">
    <text evidence="1 5">Belongs to the ClpX chaperone family. HslU subfamily.</text>
</comment>
<feature type="binding site" evidence="5">
    <location>
        <position position="313"/>
    </location>
    <ligand>
        <name>ATP</name>
        <dbReference type="ChEBI" id="CHEBI:30616"/>
    </ligand>
</feature>
<keyword evidence="3 5" id="KW-0067">ATP-binding</keyword>
<feature type="binding site" evidence="5">
    <location>
        <begin position="60"/>
        <end position="65"/>
    </location>
    <ligand>
        <name>ATP</name>
        <dbReference type="ChEBI" id="CHEBI:30616"/>
    </ligand>
</feature>
<dbReference type="Pfam" id="PF07724">
    <property type="entry name" value="AAA_2"/>
    <property type="match status" value="1"/>
</dbReference>
<evidence type="ECO:0000256" key="5">
    <source>
        <dbReference type="HAMAP-Rule" id="MF_00249"/>
    </source>
</evidence>
<feature type="binding site" evidence="5">
    <location>
        <position position="248"/>
    </location>
    <ligand>
        <name>ATP</name>
        <dbReference type="ChEBI" id="CHEBI:30616"/>
    </ligand>
</feature>
<feature type="binding site" evidence="5">
    <location>
        <position position="18"/>
    </location>
    <ligand>
        <name>ATP</name>
        <dbReference type="ChEBI" id="CHEBI:30616"/>
    </ligand>
</feature>
<evidence type="ECO:0000259" key="6">
    <source>
        <dbReference type="SMART" id="SM00382"/>
    </source>
</evidence>
<dbReference type="GO" id="GO:0006508">
    <property type="term" value="P:proteolysis"/>
    <property type="evidence" value="ECO:0007669"/>
    <property type="project" value="UniProtKB-KW"/>
</dbReference>
<comment type="function">
    <text evidence="5">ATPase subunit of a proteasome-like degradation complex; this subunit has chaperone activity. The binding of ATP and its subsequent hydrolysis by HslU are essential for unfolding of protein substrates subsequently hydrolyzed by HslV. HslU recognizes the N-terminal part of its protein substrates and unfolds these before they are guided to HslV for hydrolysis.</text>
</comment>
<keyword evidence="9" id="KW-1185">Reference proteome</keyword>
<keyword evidence="2 5" id="KW-0547">Nucleotide-binding</keyword>
<feature type="domain" description="Clp ATPase C-terminal" evidence="7">
    <location>
        <begin position="327"/>
        <end position="421"/>
    </location>
</feature>
<evidence type="ECO:0000256" key="2">
    <source>
        <dbReference type="ARBA" id="ARBA00022741"/>
    </source>
</evidence>
<dbReference type="Gene3D" id="1.10.8.10">
    <property type="entry name" value="DNA helicase RuvA subunit, C-terminal domain"/>
    <property type="match status" value="1"/>
</dbReference>
<dbReference type="EMBL" id="CP067134">
    <property type="protein sequence ID" value="WCR10760.1"/>
    <property type="molecule type" value="Genomic_DNA"/>
</dbReference>
<feature type="binding site" evidence="5">
    <location>
        <position position="385"/>
    </location>
    <ligand>
        <name>ATP</name>
        <dbReference type="ChEBI" id="CHEBI:30616"/>
    </ligand>
</feature>
<dbReference type="Gene3D" id="3.40.50.300">
    <property type="entry name" value="P-loop containing nucleotide triphosphate hydrolases"/>
    <property type="match status" value="2"/>
</dbReference>
<evidence type="ECO:0000256" key="3">
    <source>
        <dbReference type="ARBA" id="ARBA00022840"/>
    </source>
</evidence>
<protein>
    <recommendedName>
        <fullName evidence="5">ATP-dependent protease ATPase subunit HslU</fullName>
    </recommendedName>
    <alternativeName>
        <fullName evidence="5">Unfoldase HslU</fullName>
    </alternativeName>
</protein>
<name>A0ABY7SUP8_9RHOB</name>
<dbReference type="PANTHER" id="PTHR48102">
    <property type="entry name" value="ATP-DEPENDENT CLP PROTEASE ATP-BINDING SUBUNIT CLPX-LIKE, MITOCHONDRIAL-RELATED"/>
    <property type="match status" value="1"/>
</dbReference>
<dbReference type="Proteomes" id="UP001218412">
    <property type="component" value="Chromosome"/>
</dbReference>
<dbReference type="NCBIfam" id="TIGR00390">
    <property type="entry name" value="hslU"/>
    <property type="match status" value="1"/>
</dbReference>
<dbReference type="SMART" id="SM01086">
    <property type="entry name" value="ClpB_D2-small"/>
    <property type="match status" value="1"/>
</dbReference>
<keyword evidence="8" id="KW-0378">Hydrolase</keyword>
<dbReference type="RefSeq" id="WP_272858839.1">
    <property type="nucleotide sequence ID" value="NZ_CP067134.1"/>
</dbReference>
<dbReference type="InterPro" id="IPR027417">
    <property type="entry name" value="P-loop_NTPase"/>
</dbReference>
<keyword evidence="5" id="KW-0963">Cytoplasm</keyword>
<dbReference type="PANTHER" id="PTHR48102:SF3">
    <property type="entry name" value="ATP-DEPENDENT PROTEASE ATPASE SUBUNIT HSLU"/>
    <property type="match status" value="1"/>
</dbReference>
<evidence type="ECO:0000259" key="7">
    <source>
        <dbReference type="SMART" id="SM01086"/>
    </source>
</evidence>
<dbReference type="Gene3D" id="1.10.8.60">
    <property type="match status" value="1"/>
</dbReference>
<keyword evidence="8" id="KW-0645">Protease</keyword>
<comment type="subunit">
    <text evidence="5">A double ring-shaped homohexamer of HslV is capped on each side by a ring-shaped HslU homohexamer. The assembly of the HslU/HslV complex is dependent on binding of ATP.</text>
</comment>